<feature type="non-terminal residue" evidence="4">
    <location>
        <position position="306"/>
    </location>
</feature>
<sequence>MVLLLIGSFPWLCTNLTLVVSISFSNPDPAAVEMRIACPIAATLTAITGLSGNQRRKNSANEKQPTKPPIEGAYKYASKVPSEPSTQTRRTDIKPANLPGYTTLGSSPSEAAQTVLKCLSTNCLSLIALTETWLTPDVSDAEFSIYGYSIFRADSKRGRTGGVALYLHATLPIPIVLSDTTPAPFCDALWLQVPLRGPDSLLLGVVYRSPSSPPEDEHFLIRTLGQLSSSYHFTHRLLVGDFNVPKAPWTERQCIGSSGTFAAALYEVVQQSAWAQHVVAPTRYRAGQQPSLLDLVITNERHFVDQ</sequence>
<dbReference type="PANTHER" id="PTHR33395:SF22">
    <property type="entry name" value="REVERSE TRANSCRIPTASE DOMAIN-CONTAINING PROTEIN"/>
    <property type="match status" value="1"/>
</dbReference>
<proteinExistence type="predicted"/>
<reference evidence="4" key="1">
    <citation type="journal article" date="2011" name="Genome Biol.">
        <title>The draft genome of the carcinogenic human liver fluke Clonorchis sinensis.</title>
        <authorList>
            <person name="Wang X."/>
            <person name="Chen W."/>
            <person name="Huang Y."/>
            <person name="Sun J."/>
            <person name="Men J."/>
            <person name="Liu H."/>
            <person name="Luo F."/>
            <person name="Guo L."/>
            <person name="Lv X."/>
            <person name="Deng C."/>
            <person name="Zhou C."/>
            <person name="Fan Y."/>
            <person name="Li X."/>
            <person name="Huang L."/>
            <person name="Hu Y."/>
            <person name="Liang C."/>
            <person name="Hu X."/>
            <person name="Xu J."/>
            <person name="Yu X."/>
        </authorList>
    </citation>
    <scope>NUCLEOTIDE SEQUENCE [LARGE SCALE GENOMIC DNA]</scope>
    <source>
        <strain evidence="4">Henan</strain>
    </source>
</reference>
<evidence type="ECO:0000313" key="5">
    <source>
        <dbReference type="Proteomes" id="UP000008909"/>
    </source>
</evidence>
<evidence type="ECO:0000313" key="4">
    <source>
        <dbReference type="EMBL" id="GAA58116.1"/>
    </source>
</evidence>
<feature type="signal peptide" evidence="2">
    <location>
        <begin position="1"/>
        <end position="21"/>
    </location>
</feature>
<organism evidence="4 5">
    <name type="scientific">Clonorchis sinensis</name>
    <name type="common">Chinese liver fluke</name>
    <dbReference type="NCBI Taxonomy" id="79923"/>
    <lineage>
        <taxon>Eukaryota</taxon>
        <taxon>Metazoa</taxon>
        <taxon>Spiralia</taxon>
        <taxon>Lophotrochozoa</taxon>
        <taxon>Platyhelminthes</taxon>
        <taxon>Trematoda</taxon>
        <taxon>Digenea</taxon>
        <taxon>Opisthorchiida</taxon>
        <taxon>Opisthorchiata</taxon>
        <taxon>Opisthorchiidae</taxon>
        <taxon>Clonorchis</taxon>
    </lineage>
</organism>
<protein>
    <recommendedName>
        <fullName evidence="3">Endonuclease/exonuclease/phosphatase domain-containing protein</fullName>
    </recommendedName>
</protein>
<evidence type="ECO:0000256" key="1">
    <source>
        <dbReference type="SAM" id="MobiDB-lite"/>
    </source>
</evidence>
<dbReference type="Proteomes" id="UP000008909">
    <property type="component" value="Unassembled WGS sequence"/>
</dbReference>
<reference key="2">
    <citation type="submission" date="2011-10" db="EMBL/GenBank/DDBJ databases">
        <title>The genome and transcriptome sequence of Clonorchis sinensis provide insights into the carcinogenic liver fluke.</title>
        <authorList>
            <person name="Wang X."/>
            <person name="Huang Y."/>
            <person name="Chen W."/>
            <person name="Liu H."/>
            <person name="Guo L."/>
            <person name="Chen Y."/>
            <person name="Luo F."/>
            <person name="Zhou W."/>
            <person name="Sun J."/>
            <person name="Mao Q."/>
            <person name="Liang P."/>
            <person name="Zhou C."/>
            <person name="Tian Y."/>
            <person name="Men J."/>
            <person name="Lv X."/>
            <person name="Huang L."/>
            <person name="Zhou J."/>
            <person name="Hu Y."/>
            <person name="Li R."/>
            <person name="Zhang F."/>
            <person name="Lei H."/>
            <person name="Li X."/>
            <person name="Hu X."/>
            <person name="Liang C."/>
            <person name="Xu J."/>
            <person name="Wu Z."/>
            <person name="Yu X."/>
        </authorList>
    </citation>
    <scope>NUCLEOTIDE SEQUENCE</scope>
    <source>
        <strain>Henan</strain>
    </source>
</reference>
<dbReference type="EMBL" id="DF145361">
    <property type="protein sequence ID" value="GAA58116.1"/>
    <property type="molecule type" value="Genomic_DNA"/>
</dbReference>
<name>G7YYT7_CLOSI</name>
<evidence type="ECO:0000256" key="2">
    <source>
        <dbReference type="SAM" id="SignalP"/>
    </source>
</evidence>
<keyword evidence="2" id="KW-0732">Signal</keyword>
<dbReference type="Gene3D" id="3.60.10.10">
    <property type="entry name" value="Endonuclease/exonuclease/phosphatase"/>
    <property type="match status" value="1"/>
</dbReference>
<dbReference type="PANTHER" id="PTHR33395">
    <property type="entry name" value="TRANSCRIPTASE, PUTATIVE-RELATED-RELATED"/>
    <property type="match status" value="1"/>
</dbReference>
<feature type="chain" id="PRO_5003506505" description="Endonuclease/exonuclease/phosphatase domain-containing protein" evidence="2">
    <location>
        <begin position="22"/>
        <end position="306"/>
    </location>
</feature>
<dbReference type="InterPro" id="IPR005135">
    <property type="entry name" value="Endo/exonuclease/phosphatase"/>
</dbReference>
<feature type="domain" description="Endonuclease/exonuclease/phosphatase" evidence="3">
    <location>
        <begin position="205"/>
        <end position="301"/>
    </location>
</feature>
<dbReference type="Pfam" id="PF14529">
    <property type="entry name" value="Exo_endo_phos_2"/>
    <property type="match status" value="1"/>
</dbReference>
<dbReference type="GO" id="GO:0031012">
    <property type="term" value="C:extracellular matrix"/>
    <property type="evidence" value="ECO:0007669"/>
    <property type="project" value="TreeGrafter"/>
</dbReference>
<dbReference type="GO" id="GO:0007508">
    <property type="term" value="P:larval heart development"/>
    <property type="evidence" value="ECO:0007669"/>
    <property type="project" value="TreeGrafter"/>
</dbReference>
<dbReference type="InterPro" id="IPR036691">
    <property type="entry name" value="Endo/exonu/phosph_ase_sf"/>
</dbReference>
<gene>
    <name evidence="4" type="ORF">CLF_113582</name>
</gene>
<dbReference type="SUPFAM" id="SSF56219">
    <property type="entry name" value="DNase I-like"/>
    <property type="match status" value="1"/>
</dbReference>
<dbReference type="AlphaFoldDB" id="G7YYT7"/>
<dbReference type="GO" id="GO:0061343">
    <property type="term" value="P:cell adhesion involved in heart morphogenesis"/>
    <property type="evidence" value="ECO:0007669"/>
    <property type="project" value="TreeGrafter"/>
</dbReference>
<keyword evidence="5" id="KW-1185">Reference proteome</keyword>
<feature type="region of interest" description="Disordered" evidence="1">
    <location>
        <begin position="52"/>
        <end position="98"/>
    </location>
</feature>
<evidence type="ECO:0000259" key="3">
    <source>
        <dbReference type="Pfam" id="PF14529"/>
    </source>
</evidence>
<dbReference type="GO" id="GO:0003824">
    <property type="term" value="F:catalytic activity"/>
    <property type="evidence" value="ECO:0007669"/>
    <property type="project" value="InterPro"/>
</dbReference>
<accession>G7YYT7</accession>